<gene>
    <name evidence="1" type="ORF">AGERDE_LOCUS6836</name>
</gene>
<reference evidence="1" key="1">
    <citation type="submission" date="2021-06" db="EMBL/GenBank/DDBJ databases">
        <authorList>
            <person name="Kallberg Y."/>
            <person name="Tangrot J."/>
            <person name="Rosling A."/>
        </authorList>
    </citation>
    <scope>NUCLEOTIDE SEQUENCE</scope>
    <source>
        <strain evidence="1">MT106</strain>
    </source>
</reference>
<comment type="caution">
    <text evidence="1">The sequence shown here is derived from an EMBL/GenBank/DDBJ whole genome shotgun (WGS) entry which is preliminary data.</text>
</comment>
<proteinExistence type="predicted"/>
<organism evidence="1 2">
    <name type="scientific">Ambispora gerdemannii</name>
    <dbReference type="NCBI Taxonomy" id="144530"/>
    <lineage>
        <taxon>Eukaryota</taxon>
        <taxon>Fungi</taxon>
        <taxon>Fungi incertae sedis</taxon>
        <taxon>Mucoromycota</taxon>
        <taxon>Glomeromycotina</taxon>
        <taxon>Glomeromycetes</taxon>
        <taxon>Archaeosporales</taxon>
        <taxon>Ambisporaceae</taxon>
        <taxon>Ambispora</taxon>
    </lineage>
</organism>
<name>A0A9N9FSH4_9GLOM</name>
<accession>A0A9N9FSH4</accession>
<sequence>MDTPNHSLGLDQEEMNLDCGEVCIRCVPRSIELTENQVKLVGSKHVITHLLDYKSWQKQALFVGSIKVETTNNNRLSLQGIKKTLDENNVHSSVDIVVIRLKIYSFVPEKEQELIIDMINKKVIELQNINRQSKQQITTTIQLPQLKISNEQFGQQLAHYGNHYFQGSPVCKRSGLEEYYVQSDNQ</sequence>
<dbReference type="AlphaFoldDB" id="A0A9N9FSH4"/>
<dbReference type="EMBL" id="CAJVPL010001133">
    <property type="protein sequence ID" value="CAG8554445.1"/>
    <property type="molecule type" value="Genomic_DNA"/>
</dbReference>
<dbReference type="Proteomes" id="UP000789831">
    <property type="component" value="Unassembled WGS sequence"/>
</dbReference>
<evidence type="ECO:0000313" key="2">
    <source>
        <dbReference type="Proteomes" id="UP000789831"/>
    </source>
</evidence>
<keyword evidence="2" id="KW-1185">Reference proteome</keyword>
<evidence type="ECO:0000313" key="1">
    <source>
        <dbReference type="EMBL" id="CAG8554445.1"/>
    </source>
</evidence>
<protein>
    <submittedName>
        <fullName evidence="1">7384_t:CDS:1</fullName>
    </submittedName>
</protein>